<organism evidence="1 2">
    <name type="scientific">Botrytis hyacinthi</name>
    <dbReference type="NCBI Taxonomy" id="278943"/>
    <lineage>
        <taxon>Eukaryota</taxon>
        <taxon>Fungi</taxon>
        <taxon>Dikarya</taxon>
        <taxon>Ascomycota</taxon>
        <taxon>Pezizomycotina</taxon>
        <taxon>Leotiomycetes</taxon>
        <taxon>Helotiales</taxon>
        <taxon>Sclerotiniaceae</taxon>
        <taxon>Botrytis</taxon>
    </lineage>
</organism>
<dbReference type="PANTHER" id="PTHR34987">
    <property type="entry name" value="C, PUTATIVE (AFU_ORTHOLOGUE AFUA_3G02880)-RELATED"/>
    <property type="match status" value="1"/>
</dbReference>
<dbReference type="InterPro" id="IPR008928">
    <property type="entry name" value="6-hairpin_glycosidase_sf"/>
</dbReference>
<proteinExistence type="predicted"/>
<name>A0A4Z1GKL6_9HELO</name>
<evidence type="ECO:0000313" key="2">
    <source>
        <dbReference type="Proteomes" id="UP000297814"/>
    </source>
</evidence>
<evidence type="ECO:0000313" key="1">
    <source>
        <dbReference type="EMBL" id="TGO35970.1"/>
    </source>
</evidence>
<evidence type="ECO:0008006" key="3">
    <source>
        <dbReference type="Google" id="ProtNLM"/>
    </source>
</evidence>
<accession>A0A4Z1GKL6</accession>
<dbReference type="GO" id="GO:0005975">
    <property type="term" value="P:carbohydrate metabolic process"/>
    <property type="evidence" value="ECO:0007669"/>
    <property type="project" value="InterPro"/>
</dbReference>
<reference evidence="1 2" key="1">
    <citation type="submission" date="2017-12" db="EMBL/GenBank/DDBJ databases">
        <title>Comparative genomics of Botrytis spp.</title>
        <authorList>
            <person name="Valero-Jimenez C.A."/>
            <person name="Tapia P."/>
            <person name="Veloso J."/>
            <person name="Silva-Moreno E."/>
            <person name="Staats M."/>
            <person name="Valdes J.H."/>
            <person name="Van Kan J.A.L."/>
        </authorList>
    </citation>
    <scope>NUCLEOTIDE SEQUENCE [LARGE SCALE GENOMIC DNA]</scope>
    <source>
        <strain evidence="1 2">Bh0001</strain>
    </source>
</reference>
<protein>
    <recommendedName>
        <fullName evidence="3">Alpha-L-rhamnosidase C-terminal domain-containing protein</fullName>
    </recommendedName>
</protein>
<comment type="caution">
    <text evidence="1">The sequence shown here is derived from an EMBL/GenBank/DDBJ whole genome shotgun (WGS) entry which is preliminary data.</text>
</comment>
<dbReference type="Gene3D" id="1.50.10.10">
    <property type="match status" value="1"/>
</dbReference>
<keyword evidence="2" id="KW-1185">Reference proteome</keyword>
<dbReference type="GO" id="GO:0003824">
    <property type="term" value="F:catalytic activity"/>
    <property type="evidence" value="ECO:0007669"/>
    <property type="project" value="UniProtKB-ARBA"/>
</dbReference>
<dbReference type="SUPFAM" id="SSF48208">
    <property type="entry name" value="Six-hairpin glycosidases"/>
    <property type="match status" value="1"/>
</dbReference>
<sequence length="168" mass="18946">MRKTIHEREALGLAKTSFAMSFYMFRAVAKAGIYEEVWEELLGPWKKMLDQNLTTWAESESMVRSDCHGWSATPMYEIVREIVGIRYPTIEDSDGCLTPVIKPRCDLVKKMKGTFVVTGGGSVDVSWDDSGMVKVLSSSDMRVQMVLKGVTHDTKLLKGVEQSFKLEK</sequence>
<dbReference type="AlphaFoldDB" id="A0A4Z1GKL6"/>
<dbReference type="PANTHER" id="PTHR34987:SF2">
    <property type="entry name" value="B, PUTATIVE (AFU_ORTHOLOGUE AFUA_7G05040)-RELATED"/>
    <property type="match status" value="1"/>
</dbReference>
<dbReference type="EMBL" id="PQXK01000139">
    <property type="protein sequence ID" value="TGO35970.1"/>
    <property type="molecule type" value="Genomic_DNA"/>
</dbReference>
<dbReference type="Proteomes" id="UP000297814">
    <property type="component" value="Unassembled WGS sequence"/>
</dbReference>
<gene>
    <name evidence="1" type="ORF">BHYA_0139g00170</name>
</gene>
<dbReference type="InterPro" id="IPR012341">
    <property type="entry name" value="6hp_glycosidase-like_sf"/>
</dbReference>